<reference evidence="1" key="1">
    <citation type="journal article" date="2019" name="bioRxiv">
        <title>The Genome of the Zebra Mussel, Dreissena polymorpha: A Resource for Invasive Species Research.</title>
        <authorList>
            <person name="McCartney M.A."/>
            <person name="Auch B."/>
            <person name="Kono T."/>
            <person name="Mallez S."/>
            <person name="Zhang Y."/>
            <person name="Obille A."/>
            <person name="Becker A."/>
            <person name="Abrahante J.E."/>
            <person name="Garbe J."/>
            <person name="Badalamenti J.P."/>
            <person name="Herman A."/>
            <person name="Mangelson H."/>
            <person name="Liachko I."/>
            <person name="Sullivan S."/>
            <person name="Sone E.D."/>
            <person name="Koren S."/>
            <person name="Silverstein K.A.T."/>
            <person name="Beckman K.B."/>
            <person name="Gohl D.M."/>
        </authorList>
    </citation>
    <scope>NUCLEOTIDE SEQUENCE</scope>
    <source>
        <strain evidence="1">Duluth1</strain>
        <tissue evidence="1">Whole animal</tissue>
    </source>
</reference>
<name>A0A9D4QXN3_DREPO</name>
<keyword evidence="2" id="KW-1185">Reference proteome</keyword>
<organism evidence="1 2">
    <name type="scientific">Dreissena polymorpha</name>
    <name type="common">Zebra mussel</name>
    <name type="synonym">Mytilus polymorpha</name>
    <dbReference type="NCBI Taxonomy" id="45954"/>
    <lineage>
        <taxon>Eukaryota</taxon>
        <taxon>Metazoa</taxon>
        <taxon>Spiralia</taxon>
        <taxon>Lophotrochozoa</taxon>
        <taxon>Mollusca</taxon>
        <taxon>Bivalvia</taxon>
        <taxon>Autobranchia</taxon>
        <taxon>Heteroconchia</taxon>
        <taxon>Euheterodonta</taxon>
        <taxon>Imparidentia</taxon>
        <taxon>Neoheterodontei</taxon>
        <taxon>Myida</taxon>
        <taxon>Dreissenoidea</taxon>
        <taxon>Dreissenidae</taxon>
        <taxon>Dreissena</taxon>
    </lineage>
</organism>
<sequence>MVLFETTSRIGMFLSANDISSLTGFHLIPSILTTSSVSSTFSFFARDLSVSLLEVYERRFIHALDIKRRDSVK</sequence>
<evidence type="ECO:0000313" key="2">
    <source>
        <dbReference type="Proteomes" id="UP000828390"/>
    </source>
</evidence>
<dbReference type="Proteomes" id="UP000828390">
    <property type="component" value="Unassembled WGS sequence"/>
</dbReference>
<accession>A0A9D4QXN3</accession>
<dbReference type="EMBL" id="JAIWYP010000003">
    <property type="protein sequence ID" value="KAH3847486.1"/>
    <property type="molecule type" value="Genomic_DNA"/>
</dbReference>
<evidence type="ECO:0000313" key="1">
    <source>
        <dbReference type="EMBL" id="KAH3847486.1"/>
    </source>
</evidence>
<reference evidence="1" key="2">
    <citation type="submission" date="2020-11" db="EMBL/GenBank/DDBJ databases">
        <authorList>
            <person name="McCartney M.A."/>
            <person name="Auch B."/>
            <person name="Kono T."/>
            <person name="Mallez S."/>
            <person name="Becker A."/>
            <person name="Gohl D.M."/>
            <person name="Silverstein K.A.T."/>
            <person name="Koren S."/>
            <person name="Bechman K.B."/>
            <person name="Herman A."/>
            <person name="Abrahante J.E."/>
            <person name="Garbe J."/>
        </authorList>
    </citation>
    <scope>NUCLEOTIDE SEQUENCE</scope>
    <source>
        <strain evidence="1">Duluth1</strain>
        <tissue evidence="1">Whole animal</tissue>
    </source>
</reference>
<proteinExistence type="predicted"/>
<gene>
    <name evidence="1" type="ORF">DPMN_089807</name>
</gene>
<protein>
    <submittedName>
        <fullName evidence="1">Uncharacterized protein</fullName>
    </submittedName>
</protein>
<dbReference type="AlphaFoldDB" id="A0A9D4QXN3"/>
<comment type="caution">
    <text evidence="1">The sequence shown here is derived from an EMBL/GenBank/DDBJ whole genome shotgun (WGS) entry which is preliminary data.</text>
</comment>